<evidence type="ECO:0000313" key="4">
    <source>
        <dbReference type="EMBL" id="KAK4239658.1"/>
    </source>
</evidence>
<keyword evidence="5" id="KW-1185">Reference proteome</keyword>
<dbReference type="SMART" id="SM00448">
    <property type="entry name" value="REC"/>
    <property type="match status" value="1"/>
</dbReference>
<comment type="caution">
    <text evidence="4">The sequence shown here is derived from an EMBL/GenBank/DDBJ whole genome shotgun (WGS) entry which is preliminary data.</text>
</comment>
<dbReference type="InterPro" id="IPR001789">
    <property type="entry name" value="Sig_transdc_resp-reg_receiver"/>
</dbReference>
<reference evidence="4" key="2">
    <citation type="submission" date="2023-05" db="EMBL/GenBank/DDBJ databases">
        <authorList>
            <consortium name="Lawrence Berkeley National Laboratory"/>
            <person name="Steindorff A."/>
            <person name="Hensen N."/>
            <person name="Bonometti L."/>
            <person name="Westerberg I."/>
            <person name="Brannstrom I.O."/>
            <person name="Guillou S."/>
            <person name="Cros-Aarteil S."/>
            <person name="Calhoun S."/>
            <person name="Haridas S."/>
            <person name="Kuo A."/>
            <person name="Mondo S."/>
            <person name="Pangilinan J."/>
            <person name="Riley R."/>
            <person name="Labutti K."/>
            <person name="Andreopoulos B."/>
            <person name="Lipzen A."/>
            <person name="Chen C."/>
            <person name="Yanf M."/>
            <person name="Daum C."/>
            <person name="Ng V."/>
            <person name="Clum A."/>
            <person name="Ohm R."/>
            <person name="Martin F."/>
            <person name="Silar P."/>
            <person name="Natvig D."/>
            <person name="Lalanne C."/>
            <person name="Gautier V."/>
            <person name="Ament-Velasquez S.L."/>
            <person name="Kruys A."/>
            <person name="Hutchinson M.I."/>
            <person name="Powell A.J."/>
            <person name="Barry K."/>
            <person name="Miller A.N."/>
            <person name="Grigoriev I.V."/>
            <person name="Debuchy R."/>
            <person name="Gladieux P."/>
            <person name="Thoren M.H."/>
            <person name="Johannesson H."/>
        </authorList>
    </citation>
    <scope>NUCLEOTIDE SEQUENCE</scope>
    <source>
        <strain evidence="4">CBS 532.94</strain>
    </source>
</reference>
<organism evidence="4 5">
    <name type="scientific">Achaetomium macrosporum</name>
    <dbReference type="NCBI Taxonomy" id="79813"/>
    <lineage>
        <taxon>Eukaryota</taxon>
        <taxon>Fungi</taxon>
        <taxon>Dikarya</taxon>
        <taxon>Ascomycota</taxon>
        <taxon>Pezizomycotina</taxon>
        <taxon>Sordariomycetes</taxon>
        <taxon>Sordariomycetidae</taxon>
        <taxon>Sordariales</taxon>
        <taxon>Chaetomiaceae</taxon>
        <taxon>Achaetomium</taxon>
    </lineage>
</organism>
<dbReference type="CDD" id="cd17546">
    <property type="entry name" value="REC_hyHK_CKI1_RcsC-like"/>
    <property type="match status" value="1"/>
</dbReference>
<dbReference type="GO" id="GO:0000160">
    <property type="term" value="P:phosphorelay signal transduction system"/>
    <property type="evidence" value="ECO:0007669"/>
    <property type="project" value="InterPro"/>
</dbReference>
<dbReference type="SUPFAM" id="SSF52172">
    <property type="entry name" value="CheY-like"/>
    <property type="match status" value="1"/>
</dbReference>
<sequence length="109" mass="11967">MLSSLGYSVIFANDGEQAIEQTMKHDKIIDLILMDQSMPVKDGVCATREIRVLENSGKLSKRHPIIALAAVVSTESRAQFKSAGADDFLAKPLSFAKLDQTLATFLRIE</sequence>
<evidence type="ECO:0000259" key="3">
    <source>
        <dbReference type="PROSITE" id="PS50110"/>
    </source>
</evidence>
<dbReference type="InterPro" id="IPR011006">
    <property type="entry name" value="CheY-like_superfamily"/>
</dbReference>
<dbReference type="Gene3D" id="3.40.50.2300">
    <property type="match status" value="1"/>
</dbReference>
<evidence type="ECO:0000256" key="2">
    <source>
        <dbReference type="PROSITE-ProRule" id="PRU00169"/>
    </source>
</evidence>
<evidence type="ECO:0000256" key="1">
    <source>
        <dbReference type="ARBA" id="ARBA00022553"/>
    </source>
</evidence>
<evidence type="ECO:0000313" key="5">
    <source>
        <dbReference type="Proteomes" id="UP001303760"/>
    </source>
</evidence>
<accession>A0AAN7HDI2</accession>
<dbReference type="PROSITE" id="PS50110">
    <property type="entry name" value="RESPONSE_REGULATORY"/>
    <property type="match status" value="1"/>
</dbReference>
<dbReference type="PANTHER" id="PTHR45339">
    <property type="entry name" value="HYBRID SIGNAL TRANSDUCTION HISTIDINE KINASE J"/>
    <property type="match status" value="1"/>
</dbReference>
<name>A0AAN7HDI2_9PEZI</name>
<dbReference type="Proteomes" id="UP001303760">
    <property type="component" value="Unassembled WGS sequence"/>
</dbReference>
<dbReference type="AlphaFoldDB" id="A0AAN7HDI2"/>
<protein>
    <submittedName>
        <fullName evidence="4">CheY-like superfamily</fullName>
    </submittedName>
</protein>
<keyword evidence="1 2" id="KW-0597">Phosphoprotein</keyword>
<dbReference type="Pfam" id="PF00072">
    <property type="entry name" value="Response_reg"/>
    <property type="match status" value="1"/>
</dbReference>
<feature type="modified residue" description="4-aspartylphosphate" evidence="2">
    <location>
        <position position="35"/>
    </location>
</feature>
<gene>
    <name evidence="4" type="ORF">C8A03DRAFT_13963</name>
</gene>
<dbReference type="PANTHER" id="PTHR45339:SF6">
    <property type="entry name" value="SENSORY HISTIDINE PROTEIN KINASE"/>
    <property type="match status" value="1"/>
</dbReference>
<feature type="domain" description="Response regulatory" evidence="3">
    <location>
        <begin position="1"/>
        <end position="106"/>
    </location>
</feature>
<proteinExistence type="predicted"/>
<dbReference type="EMBL" id="MU860058">
    <property type="protein sequence ID" value="KAK4239658.1"/>
    <property type="molecule type" value="Genomic_DNA"/>
</dbReference>
<reference evidence="4" key="1">
    <citation type="journal article" date="2023" name="Mol. Phylogenet. Evol.">
        <title>Genome-scale phylogeny and comparative genomics of the fungal order Sordariales.</title>
        <authorList>
            <person name="Hensen N."/>
            <person name="Bonometti L."/>
            <person name="Westerberg I."/>
            <person name="Brannstrom I.O."/>
            <person name="Guillou S."/>
            <person name="Cros-Aarteil S."/>
            <person name="Calhoun S."/>
            <person name="Haridas S."/>
            <person name="Kuo A."/>
            <person name="Mondo S."/>
            <person name="Pangilinan J."/>
            <person name="Riley R."/>
            <person name="LaButti K."/>
            <person name="Andreopoulos B."/>
            <person name="Lipzen A."/>
            <person name="Chen C."/>
            <person name="Yan M."/>
            <person name="Daum C."/>
            <person name="Ng V."/>
            <person name="Clum A."/>
            <person name="Steindorff A."/>
            <person name="Ohm R.A."/>
            <person name="Martin F."/>
            <person name="Silar P."/>
            <person name="Natvig D.O."/>
            <person name="Lalanne C."/>
            <person name="Gautier V."/>
            <person name="Ament-Velasquez S.L."/>
            <person name="Kruys A."/>
            <person name="Hutchinson M.I."/>
            <person name="Powell A.J."/>
            <person name="Barry K."/>
            <person name="Miller A.N."/>
            <person name="Grigoriev I.V."/>
            <person name="Debuchy R."/>
            <person name="Gladieux P."/>
            <person name="Hiltunen Thoren M."/>
            <person name="Johannesson H."/>
        </authorList>
    </citation>
    <scope>NUCLEOTIDE SEQUENCE</scope>
    <source>
        <strain evidence="4">CBS 532.94</strain>
    </source>
</reference>